<evidence type="ECO:0000313" key="6">
    <source>
        <dbReference type="Proteomes" id="UP000288716"/>
    </source>
</evidence>
<reference evidence="5 6" key="1">
    <citation type="journal article" date="2018" name="Gigascience">
        <title>Genomes of trombidid mites reveal novel predicted allergens and laterally-transferred genes associated with secondary metabolism.</title>
        <authorList>
            <person name="Dong X."/>
            <person name="Chaisiri K."/>
            <person name="Xia D."/>
            <person name="Armstrong S.D."/>
            <person name="Fang Y."/>
            <person name="Donnelly M.J."/>
            <person name="Kadowaki T."/>
            <person name="McGarry J.W."/>
            <person name="Darby A.C."/>
            <person name="Makepeace B.L."/>
        </authorList>
    </citation>
    <scope>NUCLEOTIDE SEQUENCE [LARGE SCALE GENOMIC DNA]</scope>
    <source>
        <strain evidence="5">UoL-UT</strain>
    </source>
</reference>
<dbReference type="SUPFAM" id="SSF57850">
    <property type="entry name" value="RING/U-box"/>
    <property type="match status" value="1"/>
</dbReference>
<sequence length="96" mass="10970">MCGDNCNGNEPSQECAICGDAFRFNEYSTLACGHKFHQRCLCLWFVNNASCPLCGSLELQDFQNVFENINKVNLCIVHIRQIASFVPKQYKQTKSW</sequence>
<evidence type="ECO:0000259" key="4">
    <source>
        <dbReference type="PROSITE" id="PS50089"/>
    </source>
</evidence>
<keyword evidence="1 3" id="KW-0863">Zinc-finger</keyword>
<dbReference type="Proteomes" id="UP000288716">
    <property type="component" value="Unassembled WGS sequence"/>
</dbReference>
<comment type="caution">
    <text evidence="5">The sequence shown here is derived from an EMBL/GenBank/DDBJ whole genome shotgun (WGS) entry which is preliminary data.</text>
</comment>
<evidence type="ECO:0000256" key="1">
    <source>
        <dbReference type="ARBA" id="ARBA00022771"/>
    </source>
</evidence>
<dbReference type="Pfam" id="PF13639">
    <property type="entry name" value="zf-RING_2"/>
    <property type="match status" value="1"/>
</dbReference>
<dbReference type="VEuPathDB" id="VectorBase:LDEU011434"/>
<keyword evidence="6" id="KW-1185">Reference proteome</keyword>
<organism evidence="5 6">
    <name type="scientific">Leptotrombidium deliense</name>
    <dbReference type="NCBI Taxonomy" id="299467"/>
    <lineage>
        <taxon>Eukaryota</taxon>
        <taxon>Metazoa</taxon>
        <taxon>Ecdysozoa</taxon>
        <taxon>Arthropoda</taxon>
        <taxon>Chelicerata</taxon>
        <taxon>Arachnida</taxon>
        <taxon>Acari</taxon>
        <taxon>Acariformes</taxon>
        <taxon>Trombidiformes</taxon>
        <taxon>Prostigmata</taxon>
        <taxon>Anystina</taxon>
        <taxon>Parasitengona</taxon>
        <taxon>Trombiculoidea</taxon>
        <taxon>Trombiculidae</taxon>
        <taxon>Leptotrombidium</taxon>
    </lineage>
</organism>
<proteinExistence type="predicted"/>
<dbReference type="GO" id="GO:0008270">
    <property type="term" value="F:zinc ion binding"/>
    <property type="evidence" value="ECO:0007669"/>
    <property type="project" value="UniProtKB-KW"/>
</dbReference>
<evidence type="ECO:0000313" key="5">
    <source>
        <dbReference type="EMBL" id="RWS20606.1"/>
    </source>
</evidence>
<dbReference type="EMBL" id="NCKV01016552">
    <property type="protein sequence ID" value="RWS20606.1"/>
    <property type="molecule type" value="Genomic_DNA"/>
</dbReference>
<dbReference type="Gene3D" id="3.30.40.10">
    <property type="entry name" value="Zinc/RING finger domain, C3HC4 (zinc finger)"/>
    <property type="match status" value="1"/>
</dbReference>
<keyword evidence="1 3" id="KW-0479">Metal-binding</keyword>
<dbReference type="SMART" id="SM00184">
    <property type="entry name" value="RING"/>
    <property type="match status" value="1"/>
</dbReference>
<dbReference type="PROSITE" id="PS50089">
    <property type="entry name" value="ZF_RING_2"/>
    <property type="match status" value="1"/>
</dbReference>
<dbReference type="InterPro" id="IPR001841">
    <property type="entry name" value="Znf_RING"/>
</dbReference>
<dbReference type="InterPro" id="IPR013083">
    <property type="entry name" value="Znf_RING/FYVE/PHD"/>
</dbReference>
<gene>
    <name evidence="5" type="ORF">B4U80_11369</name>
</gene>
<evidence type="ECO:0000256" key="3">
    <source>
        <dbReference type="PROSITE-ProRule" id="PRU00175"/>
    </source>
</evidence>
<feature type="domain" description="RING-type" evidence="4">
    <location>
        <begin position="15"/>
        <end position="54"/>
    </location>
</feature>
<name>A0A443RZB6_9ACAR</name>
<keyword evidence="2" id="KW-0862">Zinc</keyword>
<evidence type="ECO:0000256" key="2">
    <source>
        <dbReference type="ARBA" id="ARBA00022833"/>
    </source>
</evidence>
<protein>
    <recommendedName>
        <fullName evidence="4">RING-type domain-containing protein</fullName>
    </recommendedName>
</protein>
<accession>A0A443RZB6</accession>
<dbReference type="OrthoDB" id="1925699at2759"/>
<dbReference type="AlphaFoldDB" id="A0A443RZB6"/>